<sequence length="429" mass="45405">MTMGLKAQRAAALKAAQDIAAKAKADGRDLTDDELSTIDAKVAEVNELDQKIAAAAKSRASIDRLAGLAGDEGDEGETPGGDADESGMKSARSFGERFTKSAAYGDFQKAFPTGVGSGSPVNIGRVKVGTLAEHMGGRGLGQKAPLTSPQAHVQPTRFPTLDLVDRDRLTFLDLISRGSAAGAFEYVQIVSVERNAAIVPEATSGTDAAALKPTSGLTTAMADAKPYTYADGYDVTNQLLHDAPAFASYMNQELGYSLDSLIEDKLLNGTGTNGEPKGLLNTTGVQQAEYAAAADVIEQVKAVRRAITRITRLPGGTVQAIVVNPETAAEIDLLQDAQGRFYGQGPFSSGPGTLWGRPIVESERVEAGQYILGDFKQVALLDVEGLSVLAFNQHKDYAQRNMTYVRAELRAEQVIWKPSRLLTLGEAAA</sequence>
<feature type="domain" description="Phage capsid-like C-terminal" evidence="3">
    <location>
        <begin position="166"/>
        <end position="416"/>
    </location>
</feature>
<name>A0ABW4PZF0_9MICO</name>
<comment type="caution">
    <text evidence="4">The sequence shown here is derived from an EMBL/GenBank/DDBJ whole genome shotgun (WGS) entry which is preliminary data.</text>
</comment>
<dbReference type="Gene3D" id="3.30.2320.10">
    <property type="entry name" value="hypothetical protein PF0899 domain"/>
    <property type="match status" value="1"/>
</dbReference>
<reference evidence="5" key="1">
    <citation type="journal article" date="2019" name="Int. J. Syst. Evol. Microbiol.">
        <title>The Global Catalogue of Microorganisms (GCM) 10K type strain sequencing project: providing services to taxonomists for standard genome sequencing and annotation.</title>
        <authorList>
            <consortium name="The Broad Institute Genomics Platform"/>
            <consortium name="The Broad Institute Genome Sequencing Center for Infectious Disease"/>
            <person name="Wu L."/>
            <person name="Ma J."/>
        </authorList>
    </citation>
    <scope>NUCLEOTIDE SEQUENCE [LARGE SCALE GENOMIC DNA]</scope>
    <source>
        <strain evidence="5">JCM 11650</strain>
    </source>
</reference>
<evidence type="ECO:0000256" key="2">
    <source>
        <dbReference type="SAM" id="MobiDB-lite"/>
    </source>
</evidence>
<evidence type="ECO:0000256" key="1">
    <source>
        <dbReference type="ARBA" id="ARBA00004328"/>
    </source>
</evidence>
<dbReference type="Pfam" id="PF05065">
    <property type="entry name" value="Phage_capsid"/>
    <property type="match status" value="1"/>
</dbReference>
<protein>
    <submittedName>
        <fullName evidence="4">Phage major capsid protein</fullName>
    </submittedName>
</protein>
<dbReference type="Proteomes" id="UP001597280">
    <property type="component" value="Unassembled WGS sequence"/>
</dbReference>
<dbReference type="InterPro" id="IPR054612">
    <property type="entry name" value="Phage_capsid-like_C"/>
</dbReference>
<dbReference type="NCBIfam" id="TIGR01554">
    <property type="entry name" value="major_cap_HK97"/>
    <property type="match status" value="1"/>
</dbReference>
<organism evidence="4 5">
    <name type="scientific">Brachybacterium rhamnosum</name>
    <dbReference type="NCBI Taxonomy" id="173361"/>
    <lineage>
        <taxon>Bacteria</taxon>
        <taxon>Bacillati</taxon>
        <taxon>Actinomycetota</taxon>
        <taxon>Actinomycetes</taxon>
        <taxon>Micrococcales</taxon>
        <taxon>Dermabacteraceae</taxon>
        <taxon>Brachybacterium</taxon>
    </lineage>
</organism>
<dbReference type="RefSeq" id="WP_343905566.1">
    <property type="nucleotide sequence ID" value="NZ_BAAAIS010000003.1"/>
</dbReference>
<dbReference type="Gene3D" id="3.30.2400.10">
    <property type="entry name" value="Major capsid protein gp5"/>
    <property type="match status" value="1"/>
</dbReference>
<keyword evidence="5" id="KW-1185">Reference proteome</keyword>
<proteinExistence type="predicted"/>
<feature type="region of interest" description="Disordered" evidence="2">
    <location>
        <begin position="67"/>
        <end position="91"/>
    </location>
</feature>
<dbReference type="EMBL" id="JBHUFL010000003">
    <property type="protein sequence ID" value="MFD1836218.1"/>
    <property type="molecule type" value="Genomic_DNA"/>
</dbReference>
<feature type="compositionally biased region" description="Acidic residues" evidence="2">
    <location>
        <begin position="71"/>
        <end position="85"/>
    </location>
</feature>
<evidence type="ECO:0000259" key="3">
    <source>
        <dbReference type="Pfam" id="PF05065"/>
    </source>
</evidence>
<comment type="subcellular location">
    <subcellularLocation>
        <location evidence="1">Virion</location>
    </subcellularLocation>
</comment>
<evidence type="ECO:0000313" key="4">
    <source>
        <dbReference type="EMBL" id="MFD1836218.1"/>
    </source>
</evidence>
<gene>
    <name evidence="4" type="ORF">ACFSDA_14200</name>
</gene>
<accession>A0ABW4PZF0</accession>
<dbReference type="SUPFAM" id="SSF56563">
    <property type="entry name" value="Major capsid protein gp5"/>
    <property type="match status" value="1"/>
</dbReference>
<dbReference type="InterPro" id="IPR024455">
    <property type="entry name" value="Phage_capsid"/>
</dbReference>
<evidence type="ECO:0000313" key="5">
    <source>
        <dbReference type="Proteomes" id="UP001597280"/>
    </source>
</evidence>